<accession>A0A816EEM4</accession>
<evidence type="ECO:0000313" key="6">
    <source>
        <dbReference type="Proteomes" id="UP000663832"/>
    </source>
</evidence>
<dbReference type="EMBL" id="CAJNOE010001823">
    <property type="protein sequence ID" value="CAF1452623.1"/>
    <property type="molecule type" value="Genomic_DNA"/>
</dbReference>
<evidence type="ECO:0000313" key="4">
    <source>
        <dbReference type="EMBL" id="CAF1646825.1"/>
    </source>
</evidence>
<dbReference type="Proteomes" id="UP000663868">
    <property type="component" value="Unassembled WGS sequence"/>
</dbReference>
<dbReference type="EMBL" id="CAJNOM010003550">
    <property type="protein sequence ID" value="CAF1646825.1"/>
    <property type="molecule type" value="Genomic_DNA"/>
</dbReference>
<keyword evidence="6" id="KW-1185">Reference proteome</keyword>
<evidence type="ECO:0000313" key="2">
    <source>
        <dbReference type="EMBL" id="CAF1452623.1"/>
    </source>
</evidence>
<keyword evidence="1" id="KW-1015">Disulfide bond</keyword>
<name>A0A816EEM4_9BILA</name>
<evidence type="ECO:0000313" key="5">
    <source>
        <dbReference type="EMBL" id="CAF4009049.1"/>
    </source>
</evidence>
<comment type="caution">
    <text evidence="4">The sequence shown here is derived from an EMBL/GenBank/DDBJ whole genome shotgun (WGS) entry which is preliminary data.</text>
</comment>
<reference evidence="4" key="1">
    <citation type="submission" date="2021-02" db="EMBL/GenBank/DDBJ databases">
        <authorList>
            <person name="Nowell W R."/>
        </authorList>
    </citation>
    <scope>NUCLEOTIDE SEQUENCE</scope>
</reference>
<evidence type="ECO:0000256" key="1">
    <source>
        <dbReference type="ARBA" id="ARBA00023157"/>
    </source>
</evidence>
<dbReference type="InterPro" id="IPR036055">
    <property type="entry name" value="LDL_receptor-like_sf"/>
</dbReference>
<sequence length="153" mass="17434">MCLDWREICDGKIDCIRGNFDIDEEYCSELDITECKEDKYRCHNGAQCIPLIFFRDGRTSKNSLDGTDETEYFCQSGFSLVEKPLKSIDLMIFACEELTCRRPHACSCGDGTCLPRDPGFNLISNNSGACESTDRNAYYSQVILRMWMGVSRD</sequence>
<protein>
    <submittedName>
        <fullName evidence="4">Uncharacterized protein</fullName>
    </submittedName>
</protein>
<dbReference type="Gene3D" id="4.10.400.10">
    <property type="entry name" value="Low-density Lipoprotein Receptor"/>
    <property type="match status" value="1"/>
</dbReference>
<dbReference type="EMBL" id="CAJNOI010003202">
    <property type="protein sequence ID" value="CAF1509203.1"/>
    <property type="molecule type" value="Genomic_DNA"/>
</dbReference>
<dbReference type="Proteomes" id="UP000663860">
    <property type="component" value="Unassembled WGS sequence"/>
</dbReference>
<dbReference type="AlphaFoldDB" id="A0A816EEM4"/>
<proteinExistence type="predicted"/>
<dbReference type="OrthoDB" id="10020456at2759"/>
<dbReference type="Proteomes" id="UP000663832">
    <property type="component" value="Unassembled WGS sequence"/>
</dbReference>
<gene>
    <name evidence="3" type="ORF">BJG266_LOCUS43620</name>
    <name evidence="2" type="ORF">IZO911_LOCUS42456</name>
    <name evidence="5" type="ORF">KXQ929_LOCUS28956</name>
    <name evidence="4" type="ORF">QVE165_LOCUS60555</name>
</gene>
<dbReference type="Proteomes" id="UP000663877">
    <property type="component" value="Unassembled WGS sequence"/>
</dbReference>
<dbReference type="EMBL" id="CAJOBB010002928">
    <property type="protein sequence ID" value="CAF4009049.1"/>
    <property type="molecule type" value="Genomic_DNA"/>
</dbReference>
<evidence type="ECO:0000313" key="3">
    <source>
        <dbReference type="EMBL" id="CAF1509203.1"/>
    </source>
</evidence>
<organism evidence="4 6">
    <name type="scientific">Adineta steineri</name>
    <dbReference type="NCBI Taxonomy" id="433720"/>
    <lineage>
        <taxon>Eukaryota</taxon>
        <taxon>Metazoa</taxon>
        <taxon>Spiralia</taxon>
        <taxon>Gnathifera</taxon>
        <taxon>Rotifera</taxon>
        <taxon>Eurotatoria</taxon>
        <taxon>Bdelloidea</taxon>
        <taxon>Adinetida</taxon>
        <taxon>Adinetidae</taxon>
        <taxon>Adineta</taxon>
    </lineage>
</organism>